<evidence type="ECO:0000256" key="4">
    <source>
        <dbReference type="ARBA" id="ARBA00023163"/>
    </source>
</evidence>
<keyword evidence="5" id="KW-0539">Nucleus</keyword>
<comment type="subcellular location">
    <subcellularLocation>
        <location evidence="1">Nucleus</location>
    </subcellularLocation>
</comment>
<organism evidence="8 9">
    <name type="scientific">Psophocarpus tetragonolobus</name>
    <name type="common">Winged bean</name>
    <name type="synonym">Dolichos tetragonolobus</name>
    <dbReference type="NCBI Taxonomy" id="3891"/>
    <lineage>
        <taxon>Eukaryota</taxon>
        <taxon>Viridiplantae</taxon>
        <taxon>Streptophyta</taxon>
        <taxon>Embryophyta</taxon>
        <taxon>Tracheophyta</taxon>
        <taxon>Spermatophyta</taxon>
        <taxon>Magnoliopsida</taxon>
        <taxon>eudicotyledons</taxon>
        <taxon>Gunneridae</taxon>
        <taxon>Pentapetalae</taxon>
        <taxon>rosids</taxon>
        <taxon>fabids</taxon>
        <taxon>Fabales</taxon>
        <taxon>Fabaceae</taxon>
        <taxon>Papilionoideae</taxon>
        <taxon>50 kb inversion clade</taxon>
        <taxon>NPAAA clade</taxon>
        <taxon>indigoferoid/millettioid clade</taxon>
        <taxon>Phaseoleae</taxon>
        <taxon>Psophocarpus</taxon>
    </lineage>
</organism>
<dbReference type="GO" id="GO:0005634">
    <property type="term" value="C:nucleus"/>
    <property type="evidence" value="ECO:0007669"/>
    <property type="project" value="UniProtKB-SubCell"/>
</dbReference>
<dbReference type="PROSITE" id="PS51005">
    <property type="entry name" value="NAC"/>
    <property type="match status" value="1"/>
</dbReference>
<gene>
    <name evidence="8" type="ORF">VNO78_26468</name>
</gene>
<dbReference type="Proteomes" id="UP001386955">
    <property type="component" value="Unassembled WGS sequence"/>
</dbReference>
<keyword evidence="3" id="KW-0238">DNA-binding</keyword>
<evidence type="ECO:0000256" key="5">
    <source>
        <dbReference type="ARBA" id="ARBA00023242"/>
    </source>
</evidence>
<feature type="domain" description="NAC" evidence="7">
    <location>
        <begin position="117"/>
        <end position="270"/>
    </location>
</feature>
<dbReference type="PANTHER" id="PTHR31744:SF208">
    <property type="entry name" value="(WILD MALAYSIAN BANANA) HYPOTHETICAL PROTEIN"/>
    <property type="match status" value="1"/>
</dbReference>
<reference evidence="8 9" key="1">
    <citation type="submission" date="2024-01" db="EMBL/GenBank/DDBJ databases">
        <title>The genomes of 5 underutilized Papilionoideae crops provide insights into root nodulation and disease resistanc.</title>
        <authorList>
            <person name="Jiang F."/>
        </authorList>
    </citation>
    <scope>NUCLEOTIDE SEQUENCE [LARGE SCALE GENOMIC DNA]</scope>
    <source>
        <strain evidence="8">DUOXIRENSHENG_FW03</strain>
        <tissue evidence="8">Leaves</tissue>
    </source>
</reference>
<dbReference type="Gene3D" id="2.170.150.80">
    <property type="entry name" value="NAC domain"/>
    <property type="match status" value="1"/>
</dbReference>
<name>A0AAN9RZR7_PSOTE</name>
<keyword evidence="2" id="KW-0805">Transcription regulation</keyword>
<dbReference type="GO" id="GO:0006355">
    <property type="term" value="P:regulation of DNA-templated transcription"/>
    <property type="evidence" value="ECO:0007669"/>
    <property type="project" value="InterPro"/>
</dbReference>
<comment type="caution">
    <text evidence="8">The sequence shown here is derived from an EMBL/GenBank/DDBJ whole genome shotgun (WGS) entry which is preliminary data.</text>
</comment>
<evidence type="ECO:0000256" key="2">
    <source>
        <dbReference type="ARBA" id="ARBA00023015"/>
    </source>
</evidence>
<dbReference type="FunFam" id="2.170.150.80:FF:000002">
    <property type="entry name" value="Nac domain-containing protein 86"/>
    <property type="match status" value="1"/>
</dbReference>
<keyword evidence="9" id="KW-1185">Reference proteome</keyword>
<proteinExistence type="predicted"/>
<dbReference type="EMBL" id="JAYMYS010000007">
    <property type="protein sequence ID" value="KAK7386316.1"/>
    <property type="molecule type" value="Genomic_DNA"/>
</dbReference>
<dbReference type="InterPro" id="IPR036093">
    <property type="entry name" value="NAC_dom_sf"/>
</dbReference>
<evidence type="ECO:0000256" key="3">
    <source>
        <dbReference type="ARBA" id="ARBA00023125"/>
    </source>
</evidence>
<feature type="compositionally biased region" description="Polar residues" evidence="6">
    <location>
        <begin position="287"/>
        <end position="327"/>
    </location>
</feature>
<evidence type="ECO:0000256" key="1">
    <source>
        <dbReference type="ARBA" id="ARBA00004123"/>
    </source>
</evidence>
<evidence type="ECO:0000259" key="7">
    <source>
        <dbReference type="PROSITE" id="PS51005"/>
    </source>
</evidence>
<keyword evidence="4" id="KW-0804">Transcription</keyword>
<dbReference type="Pfam" id="PF02365">
    <property type="entry name" value="NAM"/>
    <property type="match status" value="1"/>
</dbReference>
<accession>A0AAN9RZR7</accession>
<evidence type="ECO:0000313" key="8">
    <source>
        <dbReference type="EMBL" id="KAK7386316.1"/>
    </source>
</evidence>
<dbReference type="AlphaFoldDB" id="A0AAN9RZR7"/>
<sequence length="460" mass="52189">MTWQKLDGSASPVESPWPHFDVISLYYILLIRDPIFSLYSSICIKGPNEDKDSESSDQINESNTSNFGYAAASQVSLGLHACNQDKVHNVFTLVQLWLLFLHLLHNFLTFNMGGASLPPGFRFHPTDEELLGYYLKRKVEGLEIELEVIPVIDFYKFDPWELPEKSFLPKRDLEWFFFCPRDRKYPNGSRTNRATKAGYWKATGKDRKVVCQSNPSTVTGYRKTLVFYLGRAPLGDRTDWVMHEYRLCDDLGQPTPSFQGGFALCRVIKKNEMASASSQGEHKSKRAASSSINGTDTSMRFTSEPFSNSGDASSQASHLNNESRYSSPITSPYNVAPMGEFNQASVETNPSNFWISPDMILDSSKDYPQLQDAVAEYFPRYDLPSVMTPWQSLEHPETSSSLSNPNFNGEVEFADNLSQIGCMSHYPRQWNSMDFYGNADVPYEVYDPFNSISIQNPFRS</sequence>
<evidence type="ECO:0000313" key="9">
    <source>
        <dbReference type="Proteomes" id="UP001386955"/>
    </source>
</evidence>
<dbReference type="InterPro" id="IPR003441">
    <property type="entry name" value="NAC-dom"/>
</dbReference>
<dbReference type="SUPFAM" id="SSF101941">
    <property type="entry name" value="NAC domain"/>
    <property type="match status" value="1"/>
</dbReference>
<dbReference type="PANTHER" id="PTHR31744">
    <property type="entry name" value="PROTEIN CUP-SHAPED COTYLEDON 2-RELATED"/>
    <property type="match status" value="1"/>
</dbReference>
<evidence type="ECO:0000256" key="6">
    <source>
        <dbReference type="SAM" id="MobiDB-lite"/>
    </source>
</evidence>
<feature type="region of interest" description="Disordered" evidence="6">
    <location>
        <begin position="275"/>
        <end position="327"/>
    </location>
</feature>
<protein>
    <recommendedName>
        <fullName evidence="7">NAC domain-containing protein</fullName>
    </recommendedName>
</protein>
<dbReference type="GO" id="GO:0003677">
    <property type="term" value="F:DNA binding"/>
    <property type="evidence" value="ECO:0007669"/>
    <property type="project" value="UniProtKB-KW"/>
</dbReference>